<protein>
    <submittedName>
        <fullName evidence="1">Uncharacterized protein</fullName>
    </submittedName>
</protein>
<name>A0A645CPS2_9ZZZZ</name>
<gene>
    <name evidence="1" type="ORF">SDC9_125924</name>
</gene>
<comment type="caution">
    <text evidence="1">The sequence shown here is derived from an EMBL/GenBank/DDBJ whole genome shotgun (WGS) entry which is preliminary data.</text>
</comment>
<reference evidence="1" key="1">
    <citation type="submission" date="2019-08" db="EMBL/GenBank/DDBJ databases">
        <authorList>
            <person name="Kucharzyk K."/>
            <person name="Murdoch R.W."/>
            <person name="Higgins S."/>
            <person name="Loffler F."/>
        </authorList>
    </citation>
    <scope>NUCLEOTIDE SEQUENCE</scope>
</reference>
<dbReference type="AlphaFoldDB" id="A0A645CPS2"/>
<dbReference type="EMBL" id="VSSQ01028986">
    <property type="protein sequence ID" value="MPM78909.1"/>
    <property type="molecule type" value="Genomic_DNA"/>
</dbReference>
<evidence type="ECO:0000313" key="1">
    <source>
        <dbReference type="EMBL" id="MPM78909.1"/>
    </source>
</evidence>
<proteinExistence type="predicted"/>
<sequence>MKPFVICSFFIKSFQKRGRIIKGLLRCKNSVLPDTHKTKFDRSFCGSIANQNRAESLLPDQIDDPAEMEKEFFFFIMIQLRHQNIGIAAAAEDRFAKNQGRKPRKLFLQKFIGFSRFVA</sequence>
<organism evidence="1">
    <name type="scientific">bioreactor metagenome</name>
    <dbReference type="NCBI Taxonomy" id="1076179"/>
    <lineage>
        <taxon>unclassified sequences</taxon>
        <taxon>metagenomes</taxon>
        <taxon>ecological metagenomes</taxon>
    </lineage>
</organism>
<accession>A0A645CPS2</accession>